<reference evidence="3 4" key="1">
    <citation type="submission" date="2017-07" db="EMBL/GenBank/DDBJ databases">
        <title>Draft Genome Sequences of Select Purple Nonsulfur Bacteria.</title>
        <authorList>
            <person name="Lasarre B."/>
            <person name="Mckinlay J.B."/>
        </authorList>
    </citation>
    <scope>NUCLEOTIDE SEQUENCE [LARGE SCALE GENOMIC DNA]</scope>
    <source>
        <strain evidence="3 4">DSM 11290</strain>
    </source>
</reference>
<proteinExistence type="predicted"/>
<feature type="domain" description="DUF112" evidence="2">
    <location>
        <begin position="18"/>
        <end position="445"/>
    </location>
</feature>
<feature type="transmembrane region" description="Helical" evidence="1">
    <location>
        <begin position="477"/>
        <end position="496"/>
    </location>
</feature>
<feature type="transmembrane region" description="Helical" evidence="1">
    <location>
        <begin position="18"/>
        <end position="47"/>
    </location>
</feature>
<name>A0A327JU77_9HYPH</name>
<feature type="transmembrane region" description="Helical" evidence="1">
    <location>
        <begin position="107"/>
        <end position="134"/>
    </location>
</feature>
<keyword evidence="1" id="KW-0472">Membrane</keyword>
<comment type="caution">
    <text evidence="3">The sequence shown here is derived from an EMBL/GenBank/DDBJ whole genome shotgun (WGS) entry which is preliminary data.</text>
</comment>
<keyword evidence="1" id="KW-0812">Transmembrane</keyword>
<evidence type="ECO:0000256" key="1">
    <source>
        <dbReference type="SAM" id="Phobius"/>
    </source>
</evidence>
<evidence type="ECO:0000313" key="3">
    <source>
        <dbReference type="EMBL" id="RAI29797.1"/>
    </source>
</evidence>
<dbReference type="PANTHER" id="PTHR35342:SF5">
    <property type="entry name" value="TRICARBOXYLIC TRANSPORT PROTEIN"/>
    <property type="match status" value="1"/>
</dbReference>
<dbReference type="Proteomes" id="UP000249299">
    <property type="component" value="Unassembled WGS sequence"/>
</dbReference>
<organism evidence="3 4">
    <name type="scientific">Rhodobium orientis</name>
    <dbReference type="NCBI Taxonomy" id="34017"/>
    <lineage>
        <taxon>Bacteria</taxon>
        <taxon>Pseudomonadati</taxon>
        <taxon>Pseudomonadota</taxon>
        <taxon>Alphaproteobacteria</taxon>
        <taxon>Hyphomicrobiales</taxon>
        <taxon>Rhodobiaceae</taxon>
        <taxon>Rhodobium</taxon>
    </lineage>
</organism>
<feature type="transmembrane region" description="Helical" evidence="1">
    <location>
        <begin position="394"/>
        <end position="412"/>
    </location>
</feature>
<feature type="transmembrane region" description="Helical" evidence="1">
    <location>
        <begin position="172"/>
        <end position="192"/>
    </location>
</feature>
<feature type="transmembrane region" description="Helical" evidence="1">
    <location>
        <begin position="59"/>
        <end position="80"/>
    </location>
</feature>
<dbReference type="OrthoDB" id="7323395at2"/>
<evidence type="ECO:0000313" key="4">
    <source>
        <dbReference type="Proteomes" id="UP000249299"/>
    </source>
</evidence>
<dbReference type="Pfam" id="PF01970">
    <property type="entry name" value="TctA"/>
    <property type="match status" value="1"/>
</dbReference>
<dbReference type="PANTHER" id="PTHR35342">
    <property type="entry name" value="TRICARBOXYLIC TRANSPORT PROTEIN"/>
    <property type="match status" value="1"/>
</dbReference>
<feature type="transmembrane region" description="Helical" evidence="1">
    <location>
        <begin position="204"/>
        <end position="223"/>
    </location>
</feature>
<evidence type="ECO:0000259" key="2">
    <source>
        <dbReference type="Pfam" id="PF01970"/>
    </source>
</evidence>
<dbReference type="RefSeq" id="WP_111432587.1">
    <property type="nucleotide sequence ID" value="NZ_JACIGG010000006.1"/>
</dbReference>
<keyword evidence="4" id="KW-1185">Reference proteome</keyword>
<feature type="transmembrane region" description="Helical" evidence="1">
    <location>
        <begin position="418"/>
        <end position="433"/>
    </location>
</feature>
<dbReference type="EMBL" id="NPEV01000002">
    <property type="protein sequence ID" value="RAI29797.1"/>
    <property type="molecule type" value="Genomic_DNA"/>
</dbReference>
<protein>
    <recommendedName>
        <fullName evidence="2">DUF112 domain-containing protein</fullName>
    </recommendedName>
</protein>
<gene>
    <name evidence="3" type="ORF">CH339_01910</name>
</gene>
<sequence length="507" mass="53575">MEHFIGGTMMLFGDPQAILIFVLGLVGGMLFGAIPGVNMLTLGAVLLPFTINMNASHAVMLFSVIYCAGVFGGAITAILFNIPGAPENAPTCFDGYPMTLKGQSGKAIGAAVSCSALGGVASAILMMTATGAIAGWAVRAFGPQEIFALIFFGLAVSASIGAKTLWKGWLSVFVGLIIATIGTDPVGGVPRFNEGSVFGLEYQSYYLSAGIHFIPMILGFFAVSEVITQAMSIAEGTRERPKAGLEFPTLSEFWSVRVTMVRSIFIGFFAGILPGIGATLAAFLGYSQAHRASKNKANFGKGELEGVVASETANNAATGAAMIPLLALGLPGGALTAMIMGIFQIHGMEPGPLIFINSSDLVWITFAAMFWANLCIVFLGWLQTKTVVHILRVPFRWLAPGILLLATIGAYALRNLVIDVWVMFLAGIAGYLLRKTGYSAAGIVLGLILGKLGESAFSKSMQLMDYDFLGFFQRPIAAGLLILAVIVITTSIINEIRDTDFQKALMD</sequence>
<feature type="transmembrane region" description="Helical" evidence="1">
    <location>
        <begin position="325"/>
        <end position="346"/>
    </location>
</feature>
<dbReference type="AlphaFoldDB" id="A0A327JU77"/>
<feature type="transmembrane region" description="Helical" evidence="1">
    <location>
        <begin position="361"/>
        <end position="382"/>
    </location>
</feature>
<feature type="transmembrane region" description="Helical" evidence="1">
    <location>
        <begin position="440"/>
        <end position="457"/>
    </location>
</feature>
<feature type="transmembrane region" description="Helical" evidence="1">
    <location>
        <begin position="146"/>
        <end position="166"/>
    </location>
</feature>
<keyword evidence="1" id="KW-1133">Transmembrane helix</keyword>
<accession>A0A327JU77</accession>
<feature type="transmembrane region" description="Helical" evidence="1">
    <location>
        <begin position="264"/>
        <end position="286"/>
    </location>
</feature>
<dbReference type="InterPro" id="IPR002823">
    <property type="entry name" value="DUF112_TM"/>
</dbReference>